<sequence>MTDFQLFQLAFDQRFDTFQKSNVVLGDESDGRTGTAGAGSPTDPVDRFANYLKIDSPKKQCLPFCRCTKFMTSLTATGLPRARKRSHGKMYKLGYSPVT</sequence>
<reference evidence="2" key="1">
    <citation type="submission" date="2022-11" db="UniProtKB">
        <authorList>
            <consortium name="WormBaseParasite"/>
        </authorList>
    </citation>
    <scope>IDENTIFICATION</scope>
</reference>
<name>A0A915KKZ6_ROMCU</name>
<proteinExistence type="predicted"/>
<accession>A0A915KKZ6</accession>
<evidence type="ECO:0000313" key="1">
    <source>
        <dbReference type="Proteomes" id="UP000887565"/>
    </source>
</evidence>
<evidence type="ECO:0000313" key="2">
    <source>
        <dbReference type="WBParaSite" id="nRc.2.0.1.t39102-RA"/>
    </source>
</evidence>
<organism evidence="1 2">
    <name type="scientific">Romanomermis culicivorax</name>
    <name type="common">Nematode worm</name>
    <dbReference type="NCBI Taxonomy" id="13658"/>
    <lineage>
        <taxon>Eukaryota</taxon>
        <taxon>Metazoa</taxon>
        <taxon>Ecdysozoa</taxon>
        <taxon>Nematoda</taxon>
        <taxon>Enoplea</taxon>
        <taxon>Dorylaimia</taxon>
        <taxon>Mermithida</taxon>
        <taxon>Mermithoidea</taxon>
        <taxon>Mermithidae</taxon>
        <taxon>Romanomermis</taxon>
    </lineage>
</organism>
<dbReference type="WBParaSite" id="nRc.2.0.1.t39102-RA">
    <property type="protein sequence ID" value="nRc.2.0.1.t39102-RA"/>
    <property type="gene ID" value="nRc.2.0.1.g39102"/>
</dbReference>
<protein>
    <submittedName>
        <fullName evidence="2">Uncharacterized protein</fullName>
    </submittedName>
</protein>
<dbReference type="Proteomes" id="UP000887565">
    <property type="component" value="Unplaced"/>
</dbReference>
<keyword evidence="1" id="KW-1185">Reference proteome</keyword>
<dbReference type="AlphaFoldDB" id="A0A915KKZ6"/>